<accession>A0A323TN69</accession>
<feature type="domain" description="Peptide methionine sulphoxide reductase MsrA" evidence="6">
    <location>
        <begin position="8"/>
        <end position="159"/>
    </location>
</feature>
<dbReference type="RefSeq" id="WP_110608762.1">
    <property type="nucleotide sequence ID" value="NZ_PDOD01000001.1"/>
</dbReference>
<dbReference type="HAMAP" id="MF_01401">
    <property type="entry name" value="MsrA"/>
    <property type="match status" value="1"/>
</dbReference>
<evidence type="ECO:0000313" key="8">
    <source>
        <dbReference type="Proteomes" id="UP000248214"/>
    </source>
</evidence>
<dbReference type="PANTHER" id="PTHR43774">
    <property type="entry name" value="PEPTIDE METHIONINE SULFOXIDE REDUCTASE"/>
    <property type="match status" value="1"/>
</dbReference>
<evidence type="ECO:0000256" key="4">
    <source>
        <dbReference type="ARBA" id="ARBA00048782"/>
    </source>
</evidence>
<evidence type="ECO:0000256" key="5">
    <source>
        <dbReference type="HAMAP-Rule" id="MF_01401"/>
    </source>
</evidence>
<comment type="function">
    <text evidence="5">Has an important function as a repair enzyme for proteins that have been inactivated by oxidation. Catalyzes the reversible oxidation-reduction of methionine sulfoxide in proteins to methionine.</text>
</comment>
<sequence length="176" mass="20698">MTRKNFKKATFAGGCFWCMVKPFDELPGIKEVLSGYSGGHLTYPTYNQVQTGKSGHYEVIQITYDPFVFSYHQLLEIFWPQIDPTDDGGQFIDRGPQYRSAIFYHDEEQKQLAEQSLLKMKTDGPFKDPIVTKILPATTFYEAEEEHQKFYKKHPKRYKQERVQSGRDLFIYENWS</sequence>
<dbReference type="OrthoDB" id="4174719at2"/>
<dbReference type="Proteomes" id="UP000248214">
    <property type="component" value="Unassembled WGS sequence"/>
</dbReference>
<dbReference type="AlphaFoldDB" id="A0A323TN69"/>
<gene>
    <name evidence="5 7" type="primary">msrA</name>
    <name evidence="7" type="ORF">CR194_06325</name>
</gene>
<reference evidence="7 8" key="1">
    <citation type="submission" date="2017-10" db="EMBL/GenBank/DDBJ databases">
        <title>Bacillus sp. nov., a halophilic bacterium isolated from a Keqin Lake.</title>
        <authorList>
            <person name="Wang H."/>
        </authorList>
    </citation>
    <scope>NUCLEOTIDE SEQUENCE [LARGE SCALE GENOMIC DNA]</scope>
    <source>
        <strain evidence="7 8">KQ-12</strain>
    </source>
</reference>
<dbReference type="EMBL" id="PDOD01000001">
    <property type="protein sequence ID" value="PYZ95127.1"/>
    <property type="molecule type" value="Genomic_DNA"/>
</dbReference>
<dbReference type="Gene3D" id="3.30.1060.10">
    <property type="entry name" value="Peptide methionine sulphoxide reductase MsrA"/>
    <property type="match status" value="1"/>
</dbReference>
<comment type="caution">
    <text evidence="7">The sequence shown here is derived from an EMBL/GenBank/DDBJ whole genome shotgun (WGS) entry which is preliminary data.</text>
</comment>
<evidence type="ECO:0000313" key="7">
    <source>
        <dbReference type="EMBL" id="PYZ95127.1"/>
    </source>
</evidence>
<feature type="active site" evidence="5">
    <location>
        <position position="15"/>
    </location>
</feature>
<evidence type="ECO:0000256" key="1">
    <source>
        <dbReference type="ARBA" id="ARBA00005591"/>
    </source>
</evidence>
<comment type="catalytic activity">
    <reaction evidence="3 5">
        <text>L-methionyl-[protein] + [thioredoxin]-disulfide + H2O = L-methionyl-(S)-S-oxide-[protein] + [thioredoxin]-dithiol</text>
        <dbReference type="Rhea" id="RHEA:14217"/>
        <dbReference type="Rhea" id="RHEA-COMP:10698"/>
        <dbReference type="Rhea" id="RHEA-COMP:10700"/>
        <dbReference type="Rhea" id="RHEA-COMP:12313"/>
        <dbReference type="Rhea" id="RHEA-COMP:12315"/>
        <dbReference type="ChEBI" id="CHEBI:15377"/>
        <dbReference type="ChEBI" id="CHEBI:16044"/>
        <dbReference type="ChEBI" id="CHEBI:29950"/>
        <dbReference type="ChEBI" id="CHEBI:44120"/>
        <dbReference type="ChEBI" id="CHEBI:50058"/>
        <dbReference type="EC" id="1.8.4.11"/>
    </reaction>
</comment>
<dbReference type="EC" id="1.8.4.11" evidence="5"/>
<evidence type="ECO:0000256" key="2">
    <source>
        <dbReference type="ARBA" id="ARBA00023002"/>
    </source>
</evidence>
<dbReference type="InterPro" id="IPR002569">
    <property type="entry name" value="Met_Sox_Rdtase_MsrA_dom"/>
</dbReference>
<comment type="similarity">
    <text evidence="1 5">Belongs to the MsrA Met sulfoxide reductase family.</text>
</comment>
<dbReference type="SUPFAM" id="SSF55068">
    <property type="entry name" value="Peptide methionine sulfoxide reductase"/>
    <property type="match status" value="1"/>
</dbReference>
<organism evidence="7 8">
    <name type="scientific">Salipaludibacillus keqinensis</name>
    <dbReference type="NCBI Taxonomy" id="2045207"/>
    <lineage>
        <taxon>Bacteria</taxon>
        <taxon>Bacillati</taxon>
        <taxon>Bacillota</taxon>
        <taxon>Bacilli</taxon>
        <taxon>Bacillales</taxon>
        <taxon>Bacillaceae</taxon>
    </lineage>
</organism>
<keyword evidence="8" id="KW-1185">Reference proteome</keyword>
<name>A0A323TN69_9BACI</name>
<protein>
    <recommendedName>
        <fullName evidence="5">Peptide methionine sulfoxide reductase MsrA</fullName>
        <shortName evidence="5">Protein-methionine-S-oxide reductase</shortName>
        <ecNumber evidence="5">1.8.4.11</ecNumber>
    </recommendedName>
    <alternativeName>
        <fullName evidence="5">Peptide-methionine (S)-S-oxide reductase</fullName>
        <shortName evidence="5">Peptide Met(O) reductase</shortName>
    </alternativeName>
</protein>
<dbReference type="GO" id="GO:0033744">
    <property type="term" value="F:L-methionine:thioredoxin-disulfide S-oxidoreductase activity"/>
    <property type="evidence" value="ECO:0007669"/>
    <property type="project" value="RHEA"/>
</dbReference>
<evidence type="ECO:0000256" key="3">
    <source>
        <dbReference type="ARBA" id="ARBA00047806"/>
    </source>
</evidence>
<dbReference type="FunFam" id="3.30.1060.10:FF:000003">
    <property type="entry name" value="Peptide methionine sulfoxide reductase MsrA"/>
    <property type="match status" value="1"/>
</dbReference>
<dbReference type="InterPro" id="IPR036509">
    <property type="entry name" value="Met_Sox_Rdtase_MsrA_sf"/>
</dbReference>
<dbReference type="PANTHER" id="PTHR43774:SF1">
    <property type="entry name" value="PEPTIDE METHIONINE SULFOXIDE REDUCTASE MSRA 2"/>
    <property type="match status" value="1"/>
</dbReference>
<dbReference type="NCBIfam" id="TIGR00401">
    <property type="entry name" value="msrA"/>
    <property type="match status" value="1"/>
</dbReference>
<evidence type="ECO:0000259" key="6">
    <source>
        <dbReference type="Pfam" id="PF01625"/>
    </source>
</evidence>
<comment type="catalytic activity">
    <reaction evidence="4 5">
        <text>[thioredoxin]-disulfide + L-methionine + H2O = L-methionine (S)-S-oxide + [thioredoxin]-dithiol</text>
        <dbReference type="Rhea" id="RHEA:19993"/>
        <dbReference type="Rhea" id="RHEA-COMP:10698"/>
        <dbReference type="Rhea" id="RHEA-COMP:10700"/>
        <dbReference type="ChEBI" id="CHEBI:15377"/>
        <dbReference type="ChEBI" id="CHEBI:29950"/>
        <dbReference type="ChEBI" id="CHEBI:50058"/>
        <dbReference type="ChEBI" id="CHEBI:57844"/>
        <dbReference type="ChEBI" id="CHEBI:58772"/>
        <dbReference type="EC" id="1.8.4.11"/>
    </reaction>
</comment>
<dbReference type="GO" id="GO:0008113">
    <property type="term" value="F:peptide-methionine (S)-S-oxide reductase activity"/>
    <property type="evidence" value="ECO:0007669"/>
    <property type="project" value="UniProtKB-UniRule"/>
</dbReference>
<keyword evidence="2 5" id="KW-0560">Oxidoreductase</keyword>
<proteinExistence type="inferred from homology"/>
<dbReference type="Pfam" id="PF01625">
    <property type="entry name" value="PMSR"/>
    <property type="match status" value="1"/>
</dbReference>